<dbReference type="GO" id="GO:0005615">
    <property type="term" value="C:extracellular space"/>
    <property type="evidence" value="ECO:0007669"/>
    <property type="project" value="TreeGrafter"/>
</dbReference>
<dbReference type="AlphaFoldDB" id="A0A6I1MGQ3"/>
<dbReference type="GO" id="GO:0005524">
    <property type="term" value="F:ATP binding"/>
    <property type="evidence" value="ECO:0007669"/>
    <property type="project" value="UniProtKB-UniRule"/>
</dbReference>
<dbReference type="EMBL" id="WHJC01000005">
    <property type="protein sequence ID" value="MPQ42350.1"/>
    <property type="molecule type" value="Genomic_DNA"/>
</dbReference>
<organism evidence="7 8">
    <name type="scientific">Clostridium tarantellae</name>
    <dbReference type="NCBI Taxonomy" id="39493"/>
    <lineage>
        <taxon>Bacteria</taxon>
        <taxon>Bacillati</taxon>
        <taxon>Bacillota</taxon>
        <taxon>Clostridia</taxon>
        <taxon>Eubacteriales</taxon>
        <taxon>Clostridiaceae</taxon>
        <taxon>Clostridium</taxon>
    </lineage>
</organism>
<dbReference type="RefSeq" id="WP_152886905.1">
    <property type="nucleotide sequence ID" value="NZ_WHJC01000005.1"/>
</dbReference>
<feature type="binding site" evidence="5">
    <location>
        <begin position="157"/>
        <end position="161"/>
    </location>
    <ligand>
        <name>ATP</name>
        <dbReference type="ChEBI" id="CHEBI:30616"/>
    </ligand>
</feature>
<dbReference type="InterPro" id="IPR014746">
    <property type="entry name" value="Gln_synth/guanido_kin_cat_dom"/>
</dbReference>
<evidence type="ECO:0000256" key="2">
    <source>
        <dbReference type="ARBA" id="ARBA00022741"/>
    </source>
</evidence>
<gene>
    <name evidence="7" type="ORF">GBZ86_01030</name>
</gene>
<evidence type="ECO:0000259" key="6">
    <source>
        <dbReference type="PROSITE" id="PS51510"/>
    </source>
</evidence>
<dbReference type="Pfam" id="PF00217">
    <property type="entry name" value="ATP-gua_Ptrans"/>
    <property type="match status" value="1"/>
</dbReference>
<evidence type="ECO:0000313" key="8">
    <source>
        <dbReference type="Proteomes" id="UP000430345"/>
    </source>
</evidence>
<dbReference type="Gene3D" id="3.30.590.10">
    <property type="entry name" value="Glutamine synthetase/guanido kinase, catalytic domain"/>
    <property type="match status" value="1"/>
</dbReference>
<feature type="binding site" evidence="5">
    <location>
        <begin position="188"/>
        <end position="193"/>
    </location>
    <ligand>
        <name>ATP</name>
        <dbReference type="ChEBI" id="CHEBI:30616"/>
    </ligand>
</feature>
<keyword evidence="8" id="KW-1185">Reference proteome</keyword>
<dbReference type="PANTHER" id="PTHR11547:SF38">
    <property type="entry name" value="ARGININE KINASE 1-RELATED"/>
    <property type="match status" value="1"/>
</dbReference>
<comment type="caution">
    <text evidence="7">The sequence shown here is derived from an EMBL/GenBank/DDBJ whole genome shotgun (WGS) entry which is preliminary data.</text>
</comment>
<comment type="caution">
    <text evidence="5">Lacks conserved residue(s) required for the propagation of feature annotation.</text>
</comment>
<evidence type="ECO:0000256" key="5">
    <source>
        <dbReference type="PROSITE-ProRule" id="PRU00843"/>
    </source>
</evidence>
<keyword evidence="4 5" id="KW-0067">ATP-binding</keyword>
<dbReference type="OrthoDB" id="9791353at2"/>
<dbReference type="PROSITE" id="PS51510">
    <property type="entry name" value="PHOSPHAGEN_KINASE_C"/>
    <property type="match status" value="1"/>
</dbReference>
<accession>A0A6I1MGQ3</accession>
<dbReference type="GO" id="GO:0004111">
    <property type="term" value="F:creatine kinase activity"/>
    <property type="evidence" value="ECO:0007669"/>
    <property type="project" value="InterPro"/>
</dbReference>
<proteinExistence type="inferred from homology"/>
<dbReference type="SUPFAM" id="SSF55931">
    <property type="entry name" value="Glutamine synthetase/guanido kinase"/>
    <property type="match status" value="1"/>
</dbReference>
<comment type="similarity">
    <text evidence="5">Belongs to the ATP:guanido phosphotransferase family.</text>
</comment>
<reference evidence="7 8" key="1">
    <citation type="submission" date="2019-10" db="EMBL/GenBank/DDBJ databases">
        <title>The Genome Sequence of Clostridium tarantellae Isolated from Fish Brain.</title>
        <authorList>
            <person name="Bano L."/>
            <person name="Kiel M."/>
            <person name="Sales G."/>
            <person name="Doxey A.C."/>
            <person name="Mansfield M.J."/>
            <person name="Schiavone M."/>
            <person name="Rossetto O."/>
            <person name="Pirazzini M."/>
            <person name="Dobrindt U."/>
            <person name="Montecucco C."/>
        </authorList>
    </citation>
    <scope>NUCLEOTIDE SEQUENCE [LARGE SCALE GENOMIC DNA]</scope>
    <source>
        <strain evidence="7 8">DSM 3997</strain>
    </source>
</reference>
<dbReference type="GO" id="GO:0046314">
    <property type="term" value="P:phosphocreatine biosynthetic process"/>
    <property type="evidence" value="ECO:0007669"/>
    <property type="project" value="InterPro"/>
</dbReference>
<feature type="domain" description="Phosphagen kinase C-terminal" evidence="6">
    <location>
        <begin position="11"/>
        <end position="235"/>
    </location>
</feature>
<evidence type="ECO:0000256" key="1">
    <source>
        <dbReference type="ARBA" id="ARBA00022679"/>
    </source>
</evidence>
<dbReference type="InterPro" id="IPR022414">
    <property type="entry name" value="ATP-guanido_PTrfase_cat"/>
</dbReference>
<evidence type="ECO:0000313" key="7">
    <source>
        <dbReference type="EMBL" id="MPQ42350.1"/>
    </source>
</evidence>
<name>A0A6I1MGQ3_9CLOT</name>
<feature type="binding site" evidence="5">
    <location>
        <position position="73"/>
    </location>
    <ligand>
        <name>ATP</name>
        <dbReference type="ChEBI" id="CHEBI:30616"/>
    </ligand>
</feature>
<dbReference type="Proteomes" id="UP000430345">
    <property type="component" value="Unassembled WGS sequence"/>
</dbReference>
<dbReference type="InterPro" id="IPR000749">
    <property type="entry name" value="ATP-guanido_PTrfase"/>
</dbReference>
<evidence type="ECO:0000256" key="4">
    <source>
        <dbReference type="ARBA" id="ARBA00022840"/>
    </source>
</evidence>
<protein>
    <recommendedName>
        <fullName evidence="6">Phosphagen kinase C-terminal domain-containing protein</fullName>
    </recommendedName>
</protein>
<evidence type="ECO:0000256" key="3">
    <source>
        <dbReference type="ARBA" id="ARBA00022777"/>
    </source>
</evidence>
<feature type="binding site" evidence="5">
    <location>
        <begin position="14"/>
        <end position="18"/>
    </location>
    <ligand>
        <name>ATP</name>
        <dbReference type="ChEBI" id="CHEBI:30616"/>
    </ligand>
</feature>
<keyword evidence="2 5" id="KW-0547">Nucleotide-binding</keyword>
<dbReference type="PANTHER" id="PTHR11547">
    <property type="entry name" value="ARGININE OR CREATINE KINASE"/>
    <property type="match status" value="1"/>
</dbReference>
<sequence length="337" mass="39944">MDKDKIYNKDIVMYSIVNLTRNINEIPFSYLINNEQFRVLFKYIEKIFLKEEEKNNFIIINEEEEKNWLKENHILDNINNLNRITKVISNKTKKNCIILNQKEHILLSTISEGLNFNEIFKEVNSLDDSIEECVEYAFNENLGYLTSFPSEIGSGFKVGVIIHLPAIALNNGIKDLKYKLSKENIELLPMYVNGIEEIGYIYKVFTKFSNELSEIEIIQNFKAILYEIILKEKNTRDKLMEDKEIEVKDMIFRALGLIKNFYLIDLCESIRLMSYIRFGIEIGLITHIELSDVDELFFEIQPISIQRKYKESNLNFKEINIKRAEFLREWIEKLDKK</sequence>
<keyword evidence="1 5" id="KW-0808">Transferase</keyword>
<keyword evidence="3 5" id="KW-0418">Kinase</keyword>